<sequence>MDVLSGGGMKNQREKGAAAVEFALVLPTFLALTFGIVEYSIALYDKAVITNASREAARAGIVLKNPKLTTSDIQNVALNYCQANLITFGKSSTPTVSVPAGSGGSFGSALTVSVSYSYSGLALGKMISAFTGPFNLTATTSMNNE</sequence>
<feature type="domain" description="TadE-like" evidence="2">
    <location>
        <begin position="16"/>
        <end position="58"/>
    </location>
</feature>
<feature type="transmembrane region" description="Helical" evidence="1">
    <location>
        <begin position="20"/>
        <end position="44"/>
    </location>
</feature>
<evidence type="ECO:0000256" key="1">
    <source>
        <dbReference type="SAM" id="Phobius"/>
    </source>
</evidence>
<evidence type="ECO:0000259" key="2">
    <source>
        <dbReference type="Pfam" id="PF07811"/>
    </source>
</evidence>
<accession>A0ABT6ANY1</accession>
<dbReference type="InterPro" id="IPR012495">
    <property type="entry name" value="TadE-like_dom"/>
</dbReference>
<dbReference type="Proteomes" id="UP001216674">
    <property type="component" value="Unassembled WGS sequence"/>
</dbReference>
<proteinExistence type="predicted"/>
<evidence type="ECO:0000313" key="4">
    <source>
        <dbReference type="Proteomes" id="UP001216674"/>
    </source>
</evidence>
<gene>
    <name evidence="3" type="ORF">P3W85_15430</name>
</gene>
<protein>
    <submittedName>
        <fullName evidence="3">Pilus assembly protein</fullName>
    </submittedName>
</protein>
<dbReference type="RefSeq" id="WP_017228212.1">
    <property type="nucleotide sequence ID" value="NZ_JARJLM010000262.1"/>
</dbReference>
<organism evidence="3 4">
    <name type="scientific">Cupriavidus basilensis</name>
    <dbReference type="NCBI Taxonomy" id="68895"/>
    <lineage>
        <taxon>Bacteria</taxon>
        <taxon>Pseudomonadati</taxon>
        <taxon>Pseudomonadota</taxon>
        <taxon>Betaproteobacteria</taxon>
        <taxon>Burkholderiales</taxon>
        <taxon>Burkholderiaceae</taxon>
        <taxon>Cupriavidus</taxon>
    </lineage>
</organism>
<keyword evidence="1" id="KW-0472">Membrane</keyword>
<keyword evidence="1" id="KW-1133">Transmembrane helix</keyword>
<keyword evidence="1" id="KW-0812">Transmembrane</keyword>
<keyword evidence="4" id="KW-1185">Reference proteome</keyword>
<dbReference type="EMBL" id="JARJLM010000262">
    <property type="protein sequence ID" value="MDF3834334.1"/>
    <property type="molecule type" value="Genomic_DNA"/>
</dbReference>
<evidence type="ECO:0000313" key="3">
    <source>
        <dbReference type="EMBL" id="MDF3834334.1"/>
    </source>
</evidence>
<reference evidence="3 4" key="1">
    <citation type="submission" date="2023-03" db="EMBL/GenBank/DDBJ databases">
        <title>Draft assemblies of triclosan tolerant bacteria isolated from returned activated sludge.</title>
        <authorList>
            <person name="Van Hamelsveld S."/>
        </authorList>
    </citation>
    <scope>NUCLEOTIDE SEQUENCE [LARGE SCALE GENOMIC DNA]</scope>
    <source>
        <strain evidence="3 4">GW210010_S58</strain>
    </source>
</reference>
<name>A0ABT6ANY1_9BURK</name>
<comment type="caution">
    <text evidence="3">The sequence shown here is derived from an EMBL/GenBank/DDBJ whole genome shotgun (WGS) entry which is preliminary data.</text>
</comment>
<dbReference type="Pfam" id="PF07811">
    <property type="entry name" value="TadE"/>
    <property type="match status" value="1"/>
</dbReference>